<dbReference type="EMBL" id="MU825898">
    <property type="protein sequence ID" value="KAJ7383516.1"/>
    <property type="molecule type" value="Genomic_DNA"/>
</dbReference>
<evidence type="ECO:0000313" key="2">
    <source>
        <dbReference type="Proteomes" id="UP001163046"/>
    </source>
</evidence>
<reference evidence="1" key="1">
    <citation type="submission" date="2023-01" db="EMBL/GenBank/DDBJ databases">
        <title>Genome assembly of the deep-sea coral Lophelia pertusa.</title>
        <authorList>
            <person name="Herrera S."/>
            <person name="Cordes E."/>
        </authorList>
    </citation>
    <scope>NUCLEOTIDE SEQUENCE</scope>
    <source>
        <strain evidence="1">USNM1676648</strain>
        <tissue evidence="1">Polyp</tissue>
    </source>
</reference>
<name>A0A9X0D1T5_9CNID</name>
<dbReference type="Proteomes" id="UP001163046">
    <property type="component" value="Unassembled WGS sequence"/>
</dbReference>
<sequence>MYWGFWKDNLKALNYYRAYITKLNDTHVDFVLQMDKRLTRSYRRTEPVFIIDDKISDIKNVALNAPVIAQQRSKNPEWYRTGTVIGTSGTSLVSVKFDDDVTKWVRLEIFDWLNDHGFVLIICNTEKGLNVFFYEKSVEQRRTQENYI</sequence>
<protein>
    <submittedName>
        <fullName evidence="1">Uncharacterized protein</fullName>
    </submittedName>
</protein>
<proteinExistence type="predicted"/>
<accession>A0A9X0D1T5</accession>
<evidence type="ECO:0000313" key="1">
    <source>
        <dbReference type="EMBL" id="KAJ7383516.1"/>
    </source>
</evidence>
<dbReference type="AlphaFoldDB" id="A0A9X0D1T5"/>
<keyword evidence="2" id="KW-1185">Reference proteome</keyword>
<gene>
    <name evidence="1" type="ORF">OS493_027682</name>
</gene>
<dbReference type="OrthoDB" id="6008800at2759"/>
<organism evidence="1 2">
    <name type="scientific">Desmophyllum pertusum</name>
    <dbReference type="NCBI Taxonomy" id="174260"/>
    <lineage>
        <taxon>Eukaryota</taxon>
        <taxon>Metazoa</taxon>
        <taxon>Cnidaria</taxon>
        <taxon>Anthozoa</taxon>
        <taxon>Hexacorallia</taxon>
        <taxon>Scleractinia</taxon>
        <taxon>Caryophylliina</taxon>
        <taxon>Caryophylliidae</taxon>
        <taxon>Desmophyllum</taxon>
    </lineage>
</organism>
<comment type="caution">
    <text evidence="1">The sequence shown here is derived from an EMBL/GenBank/DDBJ whole genome shotgun (WGS) entry which is preliminary data.</text>
</comment>